<sequence length="131" mass="14884">MSKIYDFLTEAGMFFIATNDGAQPKLRPFGSHIEMDGKVMFAVGDFKAVYRQMLANPLCEIVACKPDGVWLRYTGKIVFDDDPKYTEAMYATSPLLKQIYNEQTGFKMKIFHLEDATAFIMPPVGEPERIL</sequence>
<dbReference type="InterPro" id="IPR012349">
    <property type="entry name" value="Split_barrel_FMN-bd"/>
</dbReference>
<protein>
    <submittedName>
        <fullName evidence="2">Uncharacterized protein, pyridoxamine 5'-phosphate oxidase (PNPOx-like) family</fullName>
    </submittedName>
</protein>
<proteinExistence type="predicted"/>
<dbReference type="SUPFAM" id="SSF50475">
    <property type="entry name" value="FMN-binding split barrel"/>
    <property type="match status" value="1"/>
</dbReference>
<name>A0A1H6HYQ1_RUMFL</name>
<dbReference type="Proteomes" id="UP000183190">
    <property type="component" value="Unassembled WGS sequence"/>
</dbReference>
<evidence type="ECO:0000259" key="1">
    <source>
        <dbReference type="Pfam" id="PF01243"/>
    </source>
</evidence>
<dbReference type="AlphaFoldDB" id="A0A1H6HYQ1"/>
<dbReference type="OrthoDB" id="9792542at2"/>
<dbReference type="InterPro" id="IPR011576">
    <property type="entry name" value="Pyridox_Oxase_N"/>
</dbReference>
<reference evidence="2 3" key="1">
    <citation type="submission" date="2016-10" db="EMBL/GenBank/DDBJ databases">
        <authorList>
            <person name="de Groot N.N."/>
        </authorList>
    </citation>
    <scope>NUCLEOTIDE SEQUENCE [LARGE SCALE GENOMIC DNA]</scope>
    <source>
        <strain evidence="2 3">YAD2003</strain>
    </source>
</reference>
<dbReference type="Gene3D" id="2.30.110.10">
    <property type="entry name" value="Electron Transport, Fmn-binding Protein, Chain A"/>
    <property type="match status" value="1"/>
</dbReference>
<dbReference type="Pfam" id="PF01243">
    <property type="entry name" value="PNPOx_N"/>
    <property type="match status" value="1"/>
</dbReference>
<evidence type="ECO:0000313" key="3">
    <source>
        <dbReference type="Proteomes" id="UP000183190"/>
    </source>
</evidence>
<accession>A0A1H6HYQ1</accession>
<organism evidence="2 3">
    <name type="scientific">Ruminococcus flavefaciens</name>
    <dbReference type="NCBI Taxonomy" id="1265"/>
    <lineage>
        <taxon>Bacteria</taxon>
        <taxon>Bacillati</taxon>
        <taxon>Bacillota</taxon>
        <taxon>Clostridia</taxon>
        <taxon>Eubacteriales</taxon>
        <taxon>Oscillospiraceae</taxon>
        <taxon>Ruminococcus</taxon>
    </lineage>
</organism>
<gene>
    <name evidence="2" type="ORF">SAMN02910265_00324</name>
</gene>
<evidence type="ECO:0000313" key="2">
    <source>
        <dbReference type="EMBL" id="SEH39429.1"/>
    </source>
</evidence>
<dbReference type="EMBL" id="FNWV01000001">
    <property type="protein sequence ID" value="SEH39429.1"/>
    <property type="molecule type" value="Genomic_DNA"/>
</dbReference>
<feature type="domain" description="Pyridoxamine 5'-phosphate oxidase N-terminal" evidence="1">
    <location>
        <begin position="3"/>
        <end position="101"/>
    </location>
</feature>
<dbReference type="RefSeq" id="WP_074714155.1">
    <property type="nucleotide sequence ID" value="NZ_FNWV01000001.1"/>
</dbReference>